<name>L2F5J4_9GAMM</name>
<evidence type="ECO:0000313" key="2">
    <source>
        <dbReference type="Proteomes" id="UP000023795"/>
    </source>
</evidence>
<organism evidence="1 2">
    <name type="scientific">Moraxella macacae 0408225</name>
    <dbReference type="NCBI Taxonomy" id="1230338"/>
    <lineage>
        <taxon>Bacteria</taxon>
        <taxon>Pseudomonadati</taxon>
        <taxon>Pseudomonadota</taxon>
        <taxon>Gammaproteobacteria</taxon>
        <taxon>Moraxellales</taxon>
        <taxon>Moraxellaceae</taxon>
        <taxon>Moraxella</taxon>
    </lineage>
</organism>
<gene>
    <name evidence="1" type="ORF">MOMA_07036</name>
</gene>
<dbReference type="RefSeq" id="WP_009501850.1">
    <property type="nucleotide sequence ID" value="NZ_ANIN01000002.1"/>
</dbReference>
<comment type="caution">
    <text evidence="1">The sequence shown here is derived from an EMBL/GenBank/DDBJ whole genome shotgun (WGS) entry which is preliminary data.</text>
</comment>
<dbReference type="AlphaFoldDB" id="L2F5J4"/>
<protein>
    <submittedName>
        <fullName evidence="1">Uncharacterized protein</fullName>
    </submittedName>
</protein>
<dbReference type="Proteomes" id="UP000023795">
    <property type="component" value="Unassembled WGS sequence"/>
</dbReference>
<dbReference type="STRING" id="1230338.MOMA_07036"/>
<keyword evidence="2" id="KW-1185">Reference proteome</keyword>
<sequence length="74" mass="8652">MLKTIVQQYPLHDGFYPWGLHINRIVRKTHKSRAWGRSVNRLPTHTHGENAVKSTICGGGFMRKIFRFYVIKSL</sequence>
<dbReference type="PATRIC" id="fig|1230338.3.peg.1497"/>
<proteinExistence type="predicted"/>
<evidence type="ECO:0000313" key="1">
    <source>
        <dbReference type="EMBL" id="ELA08297.1"/>
    </source>
</evidence>
<accession>L2F5J4</accession>
<reference evidence="1 2" key="1">
    <citation type="journal article" date="2013" name="Genome Announc.">
        <title>Genome Sequence of Moraxella macacae 0408225, a Novel Bacterial Species Isolated from a Cynomolgus Macaque with Epistaxis.</title>
        <authorList>
            <person name="Ladner J.T."/>
            <person name="Whitehouse C.A."/>
            <person name="Koroleva G.I."/>
            <person name="Palacios G.F."/>
        </authorList>
    </citation>
    <scope>NUCLEOTIDE SEQUENCE [LARGE SCALE GENOMIC DNA]</scope>
    <source>
        <strain evidence="1 2">0408225</strain>
    </source>
</reference>
<dbReference type="EMBL" id="ANIN01000002">
    <property type="protein sequence ID" value="ELA08297.1"/>
    <property type="molecule type" value="Genomic_DNA"/>
</dbReference>